<protein>
    <submittedName>
        <fullName evidence="2">Uncharacterized protein</fullName>
    </submittedName>
</protein>
<dbReference type="AlphaFoldDB" id="A0A7J8GBD0"/>
<evidence type="ECO:0000256" key="1">
    <source>
        <dbReference type="SAM" id="MobiDB-lite"/>
    </source>
</evidence>
<dbReference type="EMBL" id="JACASE010000006">
    <property type="protein sequence ID" value="KAF6456965.1"/>
    <property type="molecule type" value="Genomic_DNA"/>
</dbReference>
<name>A0A7J8GBD0_ROUAE</name>
<proteinExistence type="predicted"/>
<feature type="region of interest" description="Disordered" evidence="1">
    <location>
        <begin position="69"/>
        <end position="183"/>
    </location>
</feature>
<feature type="compositionally biased region" description="Pro residues" evidence="1">
    <location>
        <begin position="72"/>
        <end position="92"/>
    </location>
</feature>
<dbReference type="Proteomes" id="UP000593571">
    <property type="component" value="Unassembled WGS sequence"/>
</dbReference>
<gene>
    <name evidence="2" type="ORF">HJG63_011592</name>
</gene>
<evidence type="ECO:0000313" key="2">
    <source>
        <dbReference type="EMBL" id="KAF6456965.1"/>
    </source>
</evidence>
<comment type="caution">
    <text evidence="2">The sequence shown here is derived from an EMBL/GenBank/DDBJ whole genome shotgun (WGS) entry which is preliminary data.</text>
</comment>
<evidence type="ECO:0000313" key="3">
    <source>
        <dbReference type="Proteomes" id="UP000593571"/>
    </source>
</evidence>
<feature type="compositionally biased region" description="Low complexity" evidence="1">
    <location>
        <begin position="143"/>
        <end position="152"/>
    </location>
</feature>
<sequence>MARPQAGGLLALSSLCSWSHGQHRRRRPRLTASSERGWLVCCIVCCLPGGGAGCLPFFHPRTPGAPISCPSPHGPPTPTLLPPHLSPAPLPSGPRELGGGSGASRQLRGPAGRARRAAEEQPELLASRVPVPQGAPRTRRRPPTAARPPEAAKAQKSRRKRHRLDCCGRGYPRRSWSAVLPPS</sequence>
<keyword evidence="3" id="KW-1185">Reference proteome</keyword>
<reference evidence="2 3" key="1">
    <citation type="journal article" date="2020" name="Nature">
        <title>Six reference-quality genomes reveal evolution of bat adaptations.</title>
        <authorList>
            <person name="Jebb D."/>
            <person name="Huang Z."/>
            <person name="Pippel M."/>
            <person name="Hughes G.M."/>
            <person name="Lavrichenko K."/>
            <person name="Devanna P."/>
            <person name="Winkler S."/>
            <person name="Jermiin L.S."/>
            <person name="Skirmuntt E.C."/>
            <person name="Katzourakis A."/>
            <person name="Burkitt-Gray L."/>
            <person name="Ray D.A."/>
            <person name="Sullivan K.A.M."/>
            <person name="Roscito J.G."/>
            <person name="Kirilenko B.M."/>
            <person name="Davalos L.M."/>
            <person name="Corthals A.P."/>
            <person name="Power M.L."/>
            <person name="Jones G."/>
            <person name="Ransome R.D."/>
            <person name="Dechmann D.K.N."/>
            <person name="Locatelli A.G."/>
            <person name="Puechmaille S.J."/>
            <person name="Fedrigo O."/>
            <person name="Jarvis E.D."/>
            <person name="Hiller M."/>
            <person name="Vernes S.C."/>
            <person name="Myers E.W."/>
            <person name="Teeling E.C."/>
        </authorList>
    </citation>
    <scope>NUCLEOTIDE SEQUENCE [LARGE SCALE GENOMIC DNA]</scope>
    <source>
        <strain evidence="2">MRouAeg1</strain>
        <tissue evidence="2">Muscle</tissue>
    </source>
</reference>
<accession>A0A7J8GBD0</accession>
<organism evidence="2 3">
    <name type="scientific">Rousettus aegyptiacus</name>
    <name type="common">Egyptian fruit bat</name>
    <name type="synonym">Pteropus aegyptiacus</name>
    <dbReference type="NCBI Taxonomy" id="9407"/>
    <lineage>
        <taxon>Eukaryota</taxon>
        <taxon>Metazoa</taxon>
        <taxon>Chordata</taxon>
        <taxon>Craniata</taxon>
        <taxon>Vertebrata</taxon>
        <taxon>Euteleostomi</taxon>
        <taxon>Mammalia</taxon>
        <taxon>Eutheria</taxon>
        <taxon>Laurasiatheria</taxon>
        <taxon>Chiroptera</taxon>
        <taxon>Yinpterochiroptera</taxon>
        <taxon>Pteropodoidea</taxon>
        <taxon>Pteropodidae</taxon>
        <taxon>Rousettinae</taxon>
        <taxon>Rousettus</taxon>
    </lineage>
</organism>